<dbReference type="Proteomes" id="UP000485569">
    <property type="component" value="Unassembled WGS sequence"/>
</dbReference>
<keyword evidence="1" id="KW-1133">Transmembrane helix</keyword>
<keyword evidence="1" id="KW-0812">Transmembrane</keyword>
<dbReference type="PANTHER" id="PTHR36443">
    <property type="entry name" value="BSR5223 PROTEIN"/>
    <property type="match status" value="1"/>
</dbReference>
<dbReference type="Pfam" id="PF11146">
    <property type="entry name" value="DUF2905"/>
    <property type="match status" value="1"/>
</dbReference>
<feature type="transmembrane region" description="Helical" evidence="1">
    <location>
        <begin position="12"/>
        <end position="33"/>
    </location>
</feature>
<accession>A0A1V5T587</accession>
<evidence type="ECO:0000256" key="1">
    <source>
        <dbReference type="SAM" id="Phobius"/>
    </source>
</evidence>
<feature type="transmembrane region" description="Helical" evidence="1">
    <location>
        <begin position="53"/>
        <end position="73"/>
    </location>
</feature>
<evidence type="ECO:0000313" key="2">
    <source>
        <dbReference type="EMBL" id="OQA61382.1"/>
    </source>
</evidence>
<keyword evidence="1" id="KW-0472">Membrane</keyword>
<dbReference type="InterPro" id="IPR021320">
    <property type="entry name" value="DUF2905"/>
</dbReference>
<dbReference type="PANTHER" id="PTHR36443:SF1">
    <property type="entry name" value="BSR5223 PROTEIN"/>
    <property type="match status" value="1"/>
</dbReference>
<organism evidence="2">
    <name type="scientific">Candidatus Atribacter allofermentans</name>
    <dbReference type="NCBI Taxonomy" id="1852833"/>
    <lineage>
        <taxon>Bacteria</taxon>
        <taxon>Pseudomonadati</taxon>
        <taxon>Atribacterota</taxon>
        <taxon>Atribacteria</taxon>
        <taxon>Atribacterales</taxon>
        <taxon>Atribacteraceae</taxon>
        <taxon>Atribacter</taxon>
    </lineage>
</organism>
<sequence>MEISLWAKTIIIIGVVLIIIGLVMVFLPKIPILQHLGRLPGDIVVKKGNVTFYFPWVTCIVISIILTLIFSIFRR</sequence>
<dbReference type="AlphaFoldDB" id="A0A1V5T587"/>
<proteinExistence type="predicted"/>
<evidence type="ECO:0008006" key="3">
    <source>
        <dbReference type="Google" id="ProtNLM"/>
    </source>
</evidence>
<gene>
    <name evidence="2" type="ORF">BWY41_00168</name>
</gene>
<dbReference type="EMBL" id="MWBQ01000019">
    <property type="protein sequence ID" value="OQA61382.1"/>
    <property type="molecule type" value="Genomic_DNA"/>
</dbReference>
<protein>
    <recommendedName>
        <fullName evidence="3">DUF2905 domain-containing protein</fullName>
    </recommendedName>
</protein>
<comment type="caution">
    <text evidence="2">The sequence shown here is derived from an EMBL/GenBank/DDBJ whole genome shotgun (WGS) entry which is preliminary data.</text>
</comment>
<reference evidence="2" key="1">
    <citation type="submission" date="2017-02" db="EMBL/GenBank/DDBJ databases">
        <title>Delving into the versatile metabolic prowess of the omnipresent phylum Bacteroidetes.</title>
        <authorList>
            <person name="Nobu M.K."/>
            <person name="Mei R."/>
            <person name="Narihiro T."/>
            <person name="Kuroda K."/>
            <person name="Liu W.-T."/>
        </authorList>
    </citation>
    <scope>NUCLEOTIDE SEQUENCE</scope>
    <source>
        <strain evidence="2">ADurb.Bin276</strain>
    </source>
</reference>
<name>A0A1V5T587_9BACT</name>